<dbReference type="Proteomes" id="UP001143362">
    <property type="component" value="Unassembled WGS sequence"/>
</dbReference>
<evidence type="ECO:0000256" key="2">
    <source>
        <dbReference type="ARBA" id="ARBA00023002"/>
    </source>
</evidence>
<dbReference type="InterPro" id="IPR002347">
    <property type="entry name" value="SDR_fam"/>
</dbReference>
<reference evidence="3" key="1">
    <citation type="submission" date="2019-02" db="EMBL/GenBank/DDBJ databases">
        <authorList>
            <person name="Li S.-H."/>
        </authorList>
    </citation>
    <scope>NUCLEOTIDE SEQUENCE</scope>
    <source>
        <strain evidence="3">IMCC14734</strain>
    </source>
</reference>
<comment type="similarity">
    <text evidence="1">Belongs to the short-chain dehydrogenases/reductases (SDR) family.</text>
</comment>
<keyword evidence="2 3" id="KW-0560">Oxidoreductase</keyword>
<dbReference type="GO" id="GO:0047936">
    <property type="term" value="F:glucose 1-dehydrogenase [NAD(P)+] activity"/>
    <property type="evidence" value="ECO:0007669"/>
    <property type="project" value="UniProtKB-EC"/>
</dbReference>
<dbReference type="PROSITE" id="PS00061">
    <property type="entry name" value="ADH_SHORT"/>
    <property type="match status" value="1"/>
</dbReference>
<dbReference type="PANTHER" id="PTHR24321">
    <property type="entry name" value="DEHYDROGENASES, SHORT CHAIN"/>
    <property type="match status" value="1"/>
</dbReference>
<dbReference type="NCBIfam" id="NF005559">
    <property type="entry name" value="PRK07231.1"/>
    <property type="match status" value="1"/>
</dbReference>
<comment type="caution">
    <text evidence="3">The sequence shown here is derived from an EMBL/GenBank/DDBJ whole genome shotgun (WGS) entry which is preliminary data.</text>
</comment>
<accession>A0ABT3TIW0</accession>
<dbReference type="EMBL" id="SHNN01000003">
    <property type="protein sequence ID" value="MCX2982221.1"/>
    <property type="molecule type" value="Genomic_DNA"/>
</dbReference>
<evidence type="ECO:0000313" key="4">
    <source>
        <dbReference type="Proteomes" id="UP001143362"/>
    </source>
</evidence>
<evidence type="ECO:0000256" key="1">
    <source>
        <dbReference type="ARBA" id="ARBA00006484"/>
    </source>
</evidence>
<sequence length="247" mass="25971">MERLAGKAVLLTGGANGMGEMHVRRLVAEGARVLFTDVNVEAGQALAESVGERGIFAQQDVSQEADWVRIVELAVAELGGIDVLINNAGIHSFGSLEEENVERLRQVLDVNVAGTWLGIQKVAPIMRADGGGSIINLSSMAGYVGMPHYTVYSSSKWAVRGITKCAASELGADNIRVNAILPGAIDQTGMFNSAEAEAAMERLSTSTPLARVGERDEVSSLVVFLASDESAFITGADHLIDGGNSLS</sequence>
<dbReference type="SUPFAM" id="SSF51735">
    <property type="entry name" value="NAD(P)-binding Rossmann-fold domains"/>
    <property type="match status" value="1"/>
</dbReference>
<dbReference type="InterPro" id="IPR020904">
    <property type="entry name" value="Sc_DH/Rdtase_CS"/>
</dbReference>
<dbReference type="PANTHER" id="PTHR24321:SF8">
    <property type="entry name" value="ESTRADIOL 17-BETA-DEHYDROGENASE 8-RELATED"/>
    <property type="match status" value="1"/>
</dbReference>
<dbReference type="Pfam" id="PF13561">
    <property type="entry name" value="adh_short_C2"/>
    <property type="match status" value="1"/>
</dbReference>
<proteinExistence type="inferred from homology"/>
<dbReference type="PRINTS" id="PR00080">
    <property type="entry name" value="SDRFAMILY"/>
</dbReference>
<protein>
    <submittedName>
        <fullName evidence="3">Glucose 1-dehydrogenase</fullName>
        <ecNumber evidence="3">1.1.1.47</ecNumber>
    </submittedName>
</protein>
<dbReference type="RefSeq" id="WP_279246246.1">
    <property type="nucleotide sequence ID" value="NZ_SHNN01000003.1"/>
</dbReference>
<dbReference type="EC" id="1.1.1.47" evidence="3"/>
<dbReference type="Gene3D" id="3.40.50.720">
    <property type="entry name" value="NAD(P)-binding Rossmann-like Domain"/>
    <property type="match status" value="1"/>
</dbReference>
<name>A0ABT3TIW0_9GAMM</name>
<organism evidence="3 4">
    <name type="scientific">Candidatus Litorirhabdus singularis</name>
    <dbReference type="NCBI Taxonomy" id="2518993"/>
    <lineage>
        <taxon>Bacteria</taxon>
        <taxon>Pseudomonadati</taxon>
        <taxon>Pseudomonadota</taxon>
        <taxon>Gammaproteobacteria</taxon>
        <taxon>Cellvibrionales</taxon>
        <taxon>Halieaceae</taxon>
        <taxon>Candidatus Litorirhabdus</taxon>
    </lineage>
</organism>
<gene>
    <name evidence="3" type="ORF">EYC98_15270</name>
</gene>
<keyword evidence="4" id="KW-1185">Reference proteome</keyword>
<dbReference type="InterPro" id="IPR036291">
    <property type="entry name" value="NAD(P)-bd_dom_sf"/>
</dbReference>
<evidence type="ECO:0000313" key="3">
    <source>
        <dbReference type="EMBL" id="MCX2982221.1"/>
    </source>
</evidence>
<dbReference type="PRINTS" id="PR00081">
    <property type="entry name" value="GDHRDH"/>
</dbReference>